<evidence type="ECO:0000313" key="3">
    <source>
        <dbReference type="EMBL" id="SET66132.1"/>
    </source>
</evidence>
<evidence type="ECO:0000256" key="1">
    <source>
        <dbReference type="SAM" id="Phobius"/>
    </source>
</evidence>
<dbReference type="InterPro" id="IPR055685">
    <property type="entry name" value="DUF7261"/>
</dbReference>
<gene>
    <name evidence="3" type="ORF">SAMN04488694_1104</name>
    <name evidence="2" type="ORF">SAMN05192552_102036</name>
</gene>
<dbReference type="AlphaFoldDB" id="A0A1I0G897"/>
<reference evidence="4 5" key="1">
    <citation type="submission" date="2016-10" db="EMBL/GenBank/DDBJ databases">
        <authorList>
            <person name="Varghese N."/>
            <person name="Submissions S."/>
        </authorList>
    </citation>
    <scope>NUCLEOTIDE SEQUENCE [LARGE SCALE GENOMIC DNA]</scope>
    <source>
        <strain evidence="2 5">CDM_1</strain>
        <strain evidence="4">CDM_6</strain>
    </source>
</reference>
<dbReference type="EMBL" id="FOIC01000010">
    <property type="protein sequence ID" value="SET66132.1"/>
    <property type="molecule type" value="Genomic_DNA"/>
</dbReference>
<dbReference type="Pfam" id="PF23922">
    <property type="entry name" value="DUF7261"/>
    <property type="match status" value="1"/>
</dbReference>
<dbReference type="EMBL" id="FMZP01000020">
    <property type="protein sequence ID" value="SDD37409.1"/>
    <property type="molecule type" value="Genomic_DNA"/>
</dbReference>
<evidence type="ECO:0000313" key="4">
    <source>
        <dbReference type="Proteomes" id="UP000199320"/>
    </source>
</evidence>
<evidence type="ECO:0000313" key="2">
    <source>
        <dbReference type="EMBL" id="SDD37409.1"/>
    </source>
</evidence>
<name>A0A1I0G897_9EURY</name>
<keyword evidence="1" id="KW-1133">Transmembrane helix</keyword>
<dbReference type="RefSeq" id="WP_092932957.1">
    <property type="nucleotide sequence ID" value="NZ_FMZP01000020.1"/>
</dbReference>
<feature type="transmembrane region" description="Helical" evidence="1">
    <location>
        <begin position="12"/>
        <end position="37"/>
    </location>
</feature>
<reference evidence="3" key="2">
    <citation type="submission" date="2016-10" db="EMBL/GenBank/DDBJ databases">
        <authorList>
            <person name="de Groot N.N."/>
        </authorList>
    </citation>
    <scope>NUCLEOTIDE SEQUENCE [LARGE SCALE GENOMIC DNA]</scope>
    <source>
        <strain evidence="3">CDM_6</strain>
    </source>
</reference>
<organism evidence="3 4">
    <name type="scientific">Natrinema hispanicum</name>
    <dbReference type="NCBI Taxonomy" id="392421"/>
    <lineage>
        <taxon>Archaea</taxon>
        <taxon>Methanobacteriati</taxon>
        <taxon>Methanobacteriota</taxon>
        <taxon>Stenosarchaea group</taxon>
        <taxon>Halobacteria</taxon>
        <taxon>Halobacteriales</taxon>
        <taxon>Natrialbaceae</taxon>
        <taxon>Natrinema</taxon>
    </lineage>
</organism>
<keyword evidence="1" id="KW-0812">Transmembrane</keyword>
<protein>
    <submittedName>
        <fullName evidence="3">Uncharacterized protein</fullName>
    </submittedName>
</protein>
<dbReference type="OrthoDB" id="188393at2157"/>
<dbReference type="Proteomes" id="UP000324021">
    <property type="component" value="Unassembled WGS sequence"/>
</dbReference>
<dbReference type="Proteomes" id="UP000199320">
    <property type="component" value="Unassembled WGS sequence"/>
</dbReference>
<accession>A0A1I0G897</accession>
<dbReference type="STRING" id="392421.SAMN04488694_1104"/>
<keyword evidence="4" id="KW-1185">Reference proteome</keyword>
<evidence type="ECO:0000313" key="5">
    <source>
        <dbReference type="Proteomes" id="UP000324021"/>
    </source>
</evidence>
<keyword evidence="1" id="KW-0472">Membrane</keyword>
<sequence>MVTPNARRNRGQVILIGAITLAFILLGIVVVFNGVLYTETLSSSATSQSTADAEVIEQGLEDDLIEIARRGNQNDDWKSSNDFEDEITNTGKFNHQYRNLTANGRSAFMSLTDVTAEYGHIATNVPIDGSPEQIDVDDSKIDYLVLDLNATNHEKVNVTTDKDSTNVTIESNSNSFEIDGCEIDSADVRFDLVNGETDDPSAVDCDSDELQNKLSLIDEGVSYDEVEITEDNLGTYDIVARDGFDGNPDSSHEGVWKIEGNITYQSDKVSYERSISTILIDGDGE</sequence>
<proteinExistence type="predicted"/>